<organism evidence="1 2">
    <name type="scientific">Psychroserpens burtonensis</name>
    <dbReference type="NCBI Taxonomy" id="49278"/>
    <lineage>
        <taxon>Bacteria</taxon>
        <taxon>Pseudomonadati</taxon>
        <taxon>Bacteroidota</taxon>
        <taxon>Flavobacteriia</taxon>
        <taxon>Flavobacteriales</taxon>
        <taxon>Flavobacteriaceae</taxon>
        <taxon>Psychroserpens</taxon>
    </lineage>
</organism>
<dbReference type="RefSeq" id="WP_147231915.1">
    <property type="nucleotide sequence ID" value="NZ_VOSB01000020.1"/>
</dbReference>
<evidence type="ECO:0008006" key="3">
    <source>
        <dbReference type="Google" id="ProtNLM"/>
    </source>
</evidence>
<sequence length="591" mass="68911">MNNLTYLFKNQNLIKVNIIVLSLCVWSCSTKSDTKTYDFTTQFEKSEGLETATYKETIMFYERLAATFSEVKIDSIGETDSGKPLHIITLNPDSNFDFSEIRKTKRILLINNGIHPGESDGIDATMMLFRDIVQGKIEMPESTVLVTVPIYNVGGSLNRNSTTRTNQNGPISYGFRGNARNFDLNRDFIKSDTKNARTFAQLFHLVQPDVFIDNHVSNGADYQYTLTHLFTQHNKLGGELGEFLHTKMTPQLEQNLADKNWDITPYVNVFNSTPEQGFSQFMDSPRYSTGYTTLWNTLGMMVETHMLKPYDKRVEGTYELMKSMIEITENEGETISKLRRNAVKNIRNKKSYPLQWSIDTTKTTILDFKGFEGNRIESGLTGAQRLKYDRNKPFTKKINYQNYMTSTLEVEIPKAYIIPQGWWNVLELLELNNIEMKRFEKDTTLTVNSYTIKSYETRKQVYEGHYSHYNLALDISEEKVSFFKGDYIIDTNQNGFRYLLETLEPQAPDSFFSWNFFDTILQQKESFSPYVWEDFAQELLRSNPKLQIAFNLKKTFNKEFADNWFAQLDWLHKQSKNYEKSHLQYPVYKLF</sequence>
<dbReference type="Proteomes" id="UP000321938">
    <property type="component" value="Unassembled WGS sequence"/>
</dbReference>
<name>A0A5C7B417_9FLAO</name>
<gene>
    <name evidence="1" type="ORF">ES692_13630</name>
</gene>
<keyword evidence="2" id="KW-1185">Reference proteome</keyword>
<proteinExistence type="predicted"/>
<accession>A0A5C7B417</accession>
<protein>
    <recommendedName>
        <fullName evidence="3">Peptidase M14 carboxypeptidase A domain-containing protein</fullName>
    </recommendedName>
</protein>
<dbReference type="AlphaFoldDB" id="A0A5C7B417"/>
<dbReference type="STRING" id="1123037.GCA_000425305_01134"/>
<dbReference type="SUPFAM" id="SSF53187">
    <property type="entry name" value="Zn-dependent exopeptidases"/>
    <property type="match status" value="1"/>
</dbReference>
<comment type="caution">
    <text evidence="1">The sequence shown here is derived from an EMBL/GenBank/DDBJ whole genome shotgun (WGS) entry which is preliminary data.</text>
</comment>
<reference evidence="1 2" key="1">
    <citation type="submission" date="2019-08" db="EMBL/GenBank/DDBJ databases">
        <title>Genome of Psychroserpens burtonensis ACAM 167.</title>
        <authorList>
            <person name="Bowman J.P."/>
        </authorList>
    </citation>
    <scope>NUCLEOTIDE SEQUENCE [LARGE SCALE GENOMIC DNA]</scope>
    <source>
        <strain evidence="1 2">ACAM 167</strain>
    </source>
</reference>
<evidence type="ECO:0000313" key="2">
    <source>
        <dbReference type="Proteomes" id="UP000321938"/>
    </source>
</evidence>
<dbReference type="EMBL" id="VOSB01000020">
    <property type="protein sequence ID" value="TXE16168.1"/>
    <property type="molecule type" value="Genomic_DNA"/>
</dbReference>
<dbReference type="OrthoDB" id="9767214at2"/>
<dbReference type="Gene3D" id="3.40.630.10">
    <property type="entry name" value="Zn peptidases"/>
    <property type="match status" value="1"/>
</dbReference>
<evidence type="ECO:0000313" key="1">
    <source>
        <dbReference type="EMBL" id="TXE16168.1"/>
    </source>
</evidence>
<dbReference type="CDD" id="cd06241">
    <property type="entry name" value="M14-like"/>
    <property type="match status" value="1"/>
</dbReference>